<reference evidence="3 4" key="2">
    <citation type="journal article" date="2012" name="Stand. Genomic Sci.">
        <title>Complete genome sequence of the aquatic bacterium Runella slithyformis type strain (LSU 4(T)).</title>
        <authorList>
            <person name="Copeland A."/>
            <person name="Zhang X."/>
            <person name="Misra M."/>
            <person name="Lapidus A."/>
            <person name="Nolan M."/>
            <person name="Lucas S."/>
            <person name="Deshpande S."/>
            <person name="Cheng J.F."/>
            <person name="Tapia R."/>
            <person name="Goodwin L.A."/>
            <person name="Pitluck S."/>
            <person name="Liolios K."/>
            <person name="Pagani I."/>
            <person name="Ivanova N."/>
            <person name="Mikhailova N."/>
            <person name="Pati A."/>
            <person name="Chen A."/>
            <person name="Palaniappan K."/>
            <person name="Land M."/>
            <person name="Hauser L."/>
            <person name="Pan C."/>
            <person name="Jeffries C.D."/>
            <person name="Detter J.C."/>
            <person name="Brambilla E.M."/>
            <person name="Rohde M."/>
            <person name="Djao O.D."/>
            <person name="Goker M."/>
            <person name="Sikorski J."/>
            <person name="Tindall B.J."/>
            <person name="Woyke T."/>
            <person name="Bristow J."/>
            <person name="Eisen J.A."/>
            <person name="Markowitz V."/>
            <person name="Hugenholtz P."/>
            <person name="Kyrpides N.C."/>
            <person name="Klenk H.P."/>
            <person name="Mavromatis K."/>
        </authorList>
    </citation>
    <scope>NUCLEOTIDE SEQUENCE [LARGE SCALE GENOMIC DNA]</scope>
    <source>
        <strain evidence="4">ATCC 29530 / DSM 19594 / LMG 11500 / NCIMB 11436 / LSU 4</strain>
    </source>
</reference>
<dbReference type="CDD" id="cd00093">
    <property type="entry name" value="HTH_XRE"/>
    <property type="match status" value="1"/>
</dbReference>
<gene>
    <name evidence="3" type="ordered locus">Runsl_4395</name>
</gene>
<dbReference type="RefSeq" id="WP_013930017.1">
    <property type="nucleotide sequence ID" value="NC_015703.1"/>
</dbReference>
<dbReference type="InterPro" id="IPR050807">
    <property type="entry name" value="TransReg_Diox_bact_type"/>
</dbReference>
<proteinExistence type="predicted"/>
<dbReference type="GO" id="GO:0005829">
    <property type="term" value="C:cytosol"/>
    <property type="evidence" value="ECO:0007669"/>
    <property type="project" value="TreeGrafter"/>
</dbReference>
<dbReference type="PROSITE" id="PS50943">
    <property type="entry name" value="HTH_CROC1"/>
    <property type="match status" value="1"/>
</dbReference>
<dbReference type="InterPro" id="IPR001387">
    <property type="entry name" value="Cro/C1-type_HTH"/>
</dbReference>
<dbReference type="Gene3D" id="1.10.260.40">
    <property type="entry name" value="lambda repressor-like DNA-binding domains"/>
    <property type="match status" value="1"/>
</dbReference>
<dbReference type="KEGG" id="rsi:Runsl_4395"/>
<dbReference type="InterPro" id="IPR010982">
    <property type="entry name" value="Lambda_DNA-bd_dom_sf"/>
</dbReference>
<protein>
    <submittedName>
        <fullName evidence="3">Helix-turn-helix domain protein</fullName>
    </submittedName>
</protein>
<dbReference type="GO" id="GO:0003677">
    <property type="term" value="F:DNA binding"/>
    <property type="evidence" value="ECO:0007669"/>
    <property type="project" value="UniProtKB-KW"/>
</dbReference>
<accession>A0A7U4E7T6</accession>
<evidence type="ECO:0000256" key="1">
    <source>
        <dbReference type="ARBA" id="ARBA00023125"/>
    </source>
</evidence>
<dbReference type="EMBL" id="CP002859">
    <property type="protein sequence ID" value="AEI50724.1"/>
    <property type="molecule type" value="Genomic_DNA"/>
</dbReference>
<evidence type="ECO:0000313" key="4">
    <source>
        <dbReference type="Proteomes" id="UP000000493"/>
    </source>
</evidence>
<dbReference type="SMART" id="SM00530">
    <property type="entry name" value="HTH_XRE"/>
    <property type="match status" value="1"/>
</dbReference>
<dbReference type="GO" id="GO:0003700">
    <property type="term" value="F:DNA-binding transcription factor activity"/>
    <property type="evidence" value="ECO:0007669"/>
    <property type="project" value="TreeGrafter"/>
</dbReference>
<dbReference type="SUPFAM" id="SSF47413">
    <property type="entry name" value="lambda repressor-like DNA-binding domains"/>
    <property type="match status" value="1"/>
</dbReference>
<dbReference type="PANTHER" id="PTHR46797:SF1">
    <property type="entry name" value="METHYLPHOSPHONATE SYNTHASE"/>
    <property type="match status" value="1"/>
</dbReference>
<keyword evidence="4" id="KW-1185">Reference proteome</keyword>
<organism evidence="3 4">
    <name type="scientific">Runella slithyformis (strain ATCC 29530 / DSM 19594 / LMG 11500 / NCIMB 11436 / LSU 4)</name>
    <dbReference type="NCBI Taxonomy" id="761193"/>
    <lineage>
        <taxon>Bacteria</taxon>
        <taxon>Pseudomonadati</taxon>
        <taxon>Bacteroidota</taxon>
        <taxon>Cytophagia</taxon>
        <taxon>Cytophagales</taxon>
        <taxon>Spirosomataceae</taxon>
        <taxon>Runella</taxon>
    </lineage>
</organism>
<sequence>MEKKELLHKIGQRVVRLRMVKNWSQADLARASLKDRQSIERLENGKVNPSVYYLQEVAKALEVPLLKIFEWDE</sequence>
<reference evidence="4" key="1">
    <citation type="submission" date="2011-06" db="EMBL/GenBank/DDBJ databases">
        <title>The complete genome of chromosome of Runella slithyformis DSM 19594.</title>
        <authorList>
            <consortium name="US DOE Joint Genome Institute (JGI-PGF)"/>
            <person name="Lucas S."/>
            <person name="Han J."/>
            <person name="Lapidus A."/>
            <person name="Bruce D."/>
            <person name="Goodwin L."/>
            <person name="Pitluck S."/>
            <person name="Peters L."/>
            <person name="Kyrpides N."/>
            <person name="Mavromatis K."/>
            <person name="Ivanova N."/>
            <person name="Ovchinnikova G."/>
            <person name="Zhang X."/>
            <person name="Misra M."/>
            <person name="Detter J.C."/>
            <person name="Tapia R."/>
            <person name="Han C."/>
            <person name="Land M."/>
            <person name="Hauser L."/>
            <person name="Markowitz V."/>
            <person name="Cheng J.-F."/>
            <person name="Hugenholtz P."/>
            <person name="Woyke T."/>
            <person name="Wu D."/>
            <person name="Tindall B."/>
            <person name="Faehrich R."/>
            <person name="Brambilla E."/>
            <person name="Klenk H.-P."/>
            <person name="Eisen J.A."/>
        </authorList>
    </citation>
    <scope>NUCLEOTIDE SEQUENCE [LARGE SCALE GENOMIC DNA]</scope>
    <source>
        <strain evidence="4">ATCC 29530 / DSM 19594 / LMG 11500 / NCIMB 11436 / LSU 4</strain>
    </source>
</reference>
<dbReference type="Pfam" id="PF01381">
    <property type="entry name" value="HTH_3"/>
    <property type="match status" value="1"/>
</dbReference>
<evidence type="ECO:0000259" key="2">
    <source>
        <dbReference type="PROSITE" id="PS50943"/>
    </source>
</evidence>
<name>A0A7U4E7T6_RUNSL</name>
<dbReference type="PANTHER" id="PTHR46797">
    <property type="entry name" value="HTH-TYPE TRANSCRIPTIONAL REGULATOR"/>
    <property type="match status" value="1"/>
</dbReference>
<evidence type="ECO:0000313" key="3">
    <source>
        <dbReference type="EMBL" id="AEI50724.1"/>
    </source>
</evidence>
<keyword evidence="1" id="KW-0238">DNA-binding</keyword>
<feature type="domain" description="HTH cro/C1-type" evidence="2">
    <location>
        <begin position="14"/>
        <end position="68"/>
    </location>
</feature>
<dbReference type="Proteomes" id="UP000000493">
    <property type="component" value="Chromosome"/>
</dbReference>
<dbReference type="AlphaFoldDB" id="A0A7U4E7T6"/>